<reference evidence="3" key="1">
    <citation type="submission" date="2016-10" db="EMBL/GenBank/DDBJ databases">
        <title>Sequence of Gallionella enrichment culture.</title>
        <authorList>
            <person name="Poehlein A."/>
            <person name="Muehling M."/>
            <person name="Daniel R."/>
        </authorList>
    </citation>
    <scope>NUCLEOTIDE SEQUENCE</scope>
</reference>
<dbReference type="InterPro" id="IPR052336">
    <property type="entry name" value="MlaD_Phospholipid_Transporter"/>
</dbReference>
<dbReference type="AlphaFoldDB" id="A0A1J5T946"/>
<keyword evidence="1" id="KW-0472">Membrane</keyword>
<feature type="transmembrane region" description="Helical" evidence="1">
    <location>
        <begin position="20"/>
        <end position="37"/>
    </location>
</feature>
<dbReference type="PANTHER" id="PTHR33371">
    <property type="entry name" value="INTERMEMBRANE PHOSPHOLIPID TRANSPORT SYSTEM BINDING PROTEIN MLAD-RELATED"/>
    <property type="match status" value="1"/>
</dbReference>
<comment type="caution">
    <text evidence="3">The sequence shown here is derived from an EMBL/GenBank/DDBJ whole genome shotgun (WGS) entry which is preliminary data.</text>
</comment>
<feature type="domain" description="Mce/MlaD" evidence="2">
    <location>
        <begin position="45"/>
        <end position="123"/>
    </location>
</feature>
<proteinExistence type="predicted"/>
<accession>A0A1J5T946</accession>
<sequence>MKLSTYNQRLLTIEKRTRRFMLGAVGVMLLVLLMIAIQQDYFHRSTTIYFFTPNAQGLSKGMAVKFVGFKVGSVQDVSMQPNATVRVKVALDDEYVHLIGQDAKARLIKEALVGESVVEIIPGSQQVKQVTHNSVLAFERGQDASTVVENLAAQLQPILGDIHQITSSINNPNGDVQQTLKNLNQATGAFRETVHQFTQLGASSNQKLDGAYGKFDKALDRVNSSLETLDKSIPKLVEKADSTLGNVQSTTSDIKKMTSESATEVPALVRNANALVQDGQDTLGGVRKSWLLNGLFPQPEEQALPVDGYVPPKTLP</sequence>
<organism evidence="3">
    <name type="scientific">mine drainage metagenome</name>
    <dbReference type="NCBI Taxonomy" id="410659"/>
    <lineage>
        <taxon>unclassified sequences</taxon>
        <taxon>metagenomes</taxon>
        <taxon>ecological metagenomes</taxon>
    </lineage>
</organism>
<keyword evidence="1" id="KW-0812">Transmembrane</keyword>
<gene>
    <name evidence="3" type="ORF">GALL_23710</name>
</gene>
<evidence type="ECO:0000259" key="2">
    <source>
        <dbReference type="Pfam" id="PF02470"/>
    </source>
</evidence>
<evidence type="ECO:0000313" key="3">
    <source>
        <dbReference type="EMBL" id="OIR17345.1"/>
    </source>
</evidence>
<evidence type="ECO:0000256" key="1">
    <source>
        <dbReference type="SAM" id="Phobius"/>
    </source>
</evidence>
<dbReference type="InterPro" id="IPR003399">
    <property type="entry name" value="Mce/MlaD"/>
</dbReference>
<keyword evidence="1" id="KW-1133">Transmembrane helix</keyword>
<dbReference type="PANTHER" id="PTHR33371:SF4">
    <property type="entry name" value="INTERMEMBRANE PHOSPHOLIPID TRANSPORT SYSTEM BINDING PROTEIN MLAD"/>
    <property type="match status" value="1"/>
</dbReference>
<dbReference type="Gene3D" id="1.20.1480.30">
    <property type="entry name" value="Designed four-helix bundle protein"/>
    <property type="match status" value="1"/>
</dbReference>
<dbReference type="EMBL" id="MLJW01000005">
    <property type="protein sequence ID" value="OIR17345.1"/>
    <property type="molecule type" value="Genomic_DNA"/>
</dbReference>
<protein>
    <submittedName>
        <fullName evidence="3">Mce related protein</fullName>
    </submittedName>
</protein>
<dbReference type="Pfam" id="PF02470">
    <property type="entry name" value="MlaD"/>
    <property type="match status" value="1"/>
</dbReference>
<name>A0A1J5T946_9ZZZZ</name>